<gene>
    <name evidence="1" type="ORF">SASC598J21_022070</name>
</gene>
<reference evidence="1 2" key="1">
    <citation type="journal article" date="2014" name="PLoS Genet.">
        <title>Hidden diversity in honey bee gut symbionts detected by single-cell genomics.</title>
        <authorList>
            <person name="Engel P."/>
            <person name="Stepanauskas R."/>
            <person name="Moran N."/>
        </authorList>
    </citation>
    <scope>NUCLEOTIDE SEQUENCE [LARGE SCALE GENOMIC DNA]</scope>
    <source>
        <strain evidence="1 2">SCGC AB-598-J21</strain>
    </source>
</reference>
<accession>A0A074VXU5</accession>
<evidence type="ECO:0000313" key="1">
    <source>
        <dbReference type="EMBL" id="KEQ00094.1"/>
    </source>
</evidence>
<dbReference type="AlphaFoldDB" id="A0A074VXU5"/>
<protein>
    <submittedName>
        <fullName evidence="1">Uncharacterized protein</fullName>
    </submittedName>
</protein>
<dbReference type="Proteomes" id="UP000027644">
    <property type="component" value="Unassembled WGS sequence"/>
</dbReference>
<dbReference type="EMBL" id="AVQL01000455">
    <property type="protein sequence ID" value="KEQ00094.1"/>
    <property type="molecule type" value="Genomic_DNA"/>
</dbReference>
<comment type="caution">
    <text evidence="1">The sequence shown here is derived from an EMBL/GenBank/DDBJ whole genome shotgun (WGS) entry which is preliminary data.</text>
</comment>
<name>A0A074VXU5_9NEIS</name>
<organism evidence="1 2">
    <name type="scientific">Snodgrassella alvi SCGC AB-598-J21</name>
    <dbReference type="NCBI Taxonomy" id="1385367"/>
    <lineage>
        <taxon>Bacteria</taxon>
        <taxon>Pseudomonadati</taxon>
        <taxon>Pseudomonadota</taxon>
        <taxon>Betaproteobacteria</taxon>
        <taxon>Neisseriales</taxon>
        <taxon>Neisseriaceae</taxon>
        <taxon>Snodgrassella</taxon>
    </lineage>
</organism>
<proteinExistence type="predicted"/>
<sequence length="37" mass="4177">MADSCFAPEGNIGICLQVNNLVWFQSTEKKSKYGHLF</sequence>
<evidence type="ECO:0000313" key="2">
    <source>
        <dbReference type="Proteomes" id="UP000027644"/>
    </source>
</evidence>